<dbReference type="SUPFAM" id="SSF47095">
    <property type="entry name" value="HMG-box"/>
    <property type="match status" value="1"/>
</dbReference>
<accession>A0A9N8Z5X0</accession>
<dbReference type="InterPro" id="IPR036910">
    <property type="entry name" value="HMG_box_dom_sf"/>
</dbReference>
<reference evidence="4" key="1">
    <citation type="submission" date="2021-06" db="EMBL/GenBank/DDBJ databases">
        <authorList>
            <person name="Kallberg Y."/>
            <person name="Tangrot J."/>
            <person name="Rosling A."/>
        </authorList>
    </citation>
    <scope>NUCLEOTIDE SEQUENCE</scope>
    <source>
        <strain evidence="4">UK204</strain>
    </source>
</reference>
<feature type="compositionally biased region" description="Basic and acidic residues" evidence="2">
    <location>
        <begin position="606"/>
        <end position="625"/>
    </location>
</feature>
<dbReference type="EMBL" id="CAJVPQ010000371">
    <property type="protein sequence ID" value="CAG8475613.1"/>
    <property type="molecule type" value="Genomic_DNA"/>
</dbReference>
<keyword evidence="1" id="KW-0238">DNA-binding</keyword>
<feature type="region of interest" description="Disordered" evidence="2">
    <location>
        <begin position="641"/>
        <end position="751"/>
    </location>
</feature>
<evidence type="ECO:0000313" key="5">
    <source>
        <dbReference type="Proteomes" id="UP000789570"/>
    </source>
</evidence>
<feature type="DNA-binding region" description="HMG box" evidence="1">
    <location>
        <begin position="749"/>
        <end position="815"/>
    </location>
</feature>
<dbReference type="Proteomes" id="UP000789570">
    <property type="component" value="Unassembled WGS sequence"/>
</dbReference>
<feature type="domain" description="HMG box" evidence="3">
    <location>
        <begin position="749"/>
        <end position="815"/>
    </location>
</feature>
<dbReference type="Gene3D" id="1.10.30.10">
    <property type="entry name" value="High mobility group box domain"/>
    <property type="match status" value="1"/>
</dbReference>
<feature type="compositionally biased region" description="Polar residues" evidence="2">
    <location>
        <begin position="676"/>
        <end position="706"/>
    </location>
</feature>
<feature type="region of interest" description="Disordered" evidence="2">
    <location>
        <begin position="604"/>
        <end position="627"/>
    </location>
</feature>
<dbReference type="PROSITE" id="PS50118">
    <property type="entry name" value="HMG_BOX_2"/>
    <property type="match status" value="1"/>
</dbReference>
<feature type="compositionally biased region" description="Polar residues" evidence="2">
    <location>
        <begin position="25"/>
        <end position="38"/>
    </location>
</feature>
<evidence type="ECO:0000313" key="4">
    <source>
        <dbReference type="EMBL" id="CAG8475613.1"/>
    </source>
</evidence>
<feature type="compositionally biased region" description="Acidic residues" evidence="2">
    <location>
        <begin position="641"/>
        <end position="652"/>
    </location>
</feature>
<organism evidence="4 5">
    <name type="scientific">Funneliformis caledonium</name>
    <dbReference type="NCBI Taxonomy" id="1117310"/>
    <lineage>
        <taxon>Eukaryota</taxon>
        <taxon>Fungi</taxon>
        <taxon>Fungi incertae sedis</taxon>
        <taxon>Mucoromycota</taxon>
        <taxon>Glomeromycotina</taxon>
        <taxon>Glomeromycetes</taxon>
        <taxon>Glomerales</taxon>
        <taxon>Glomeraceae</taxon>
        <taxon>Funneliformis</taxon>
    </lineage>
</organism>
<feature type="compositionally biased region" description="Low complexity" evidence="2">
    <location>
        <begin position="86"/>
        <end position="96"/>
    </location>
</feature>
<dbReference type="SMART" id="SM00398">
    <property type="entry name" value="HMG"/>
    <property type="match status" value="1"/>
</dbReference>
<feature type="compositionally biased region" description="Basic residues" evidence="2">
    <location>
        <begin position="707"/>
        <end position="723"/>
    </location>
</feature>
<dbReference type="GO" id="GO:0003677">
    <property type="term" value="F:DNA binding"/>
    <property type="evidence" value="ECO:0007669"/>
    <property type="project" value="UniProtKB-UniRule"/>
</dbReference>
<feature type="region of interest" description="Disordered" evidence="2">
    <location>
        <begin position="498"/>
        <end position="528"/>
    </location>
</feature>
<feature type="compositionally biased region" description="Polar residues" evidence="2">
    <location>
        <begin position="97"/>
        <end position="106"/>
    </location>
</feature>
<evidence type="ECO:0000256" key="1">
    <source>
        <dbReference type="PROSITE-ProRule" id="PRU00267"/>
    </source>
</evidence>
<keyword evidence="1" id="KW-0539">Nucleus</keyword>
<dbReference type="AlphaFoldDB" id="A0A9N8Z5X0"/>
<keyword evidence="5" id="KW-1185">Reference proteome</keyword>
<feature type="compositionally biased region" description="Polar residues" evidence="2">
    <location>
        <begin position="427"/>
        <end position="438"/>
    </location>
</feature>
<feature type="region of interest" description="Disordered" evidence="2">
    <location>
        <begin position="23"/>
        <end position="109"/>
    </location>
</feature>
<feature type="region of interest" description="Disordered" evidence="2">
    <location>
        <begin position="812"/>
        <end position="838"/>
    </location>
</feature>
<proteinExistence type="predicted"/>
<dbReference type="InterPro" id="IPR009071">
    <property type="entry name" value="HMG_box_dom"/>
</dbReference>
<dbReference type="OrthoDB" id="2373727at2759"/>
<feature type="compositionally biased region" description="Basic residues" evidence="2">
    <location>
        <begin position="823"/>
        <end position="838"/>
    </location>
</feature>
<comment type="caution">
    <text evidence="4">The sequence shown here is derived from an EMBL/GenBank/DDBJ whole genome shotgun (WGS) entry which is preliminary data.</text>
</comment>
<protein>
    <submittedName>
        <fullName evidence="4">11125_t:CDS:1</fullName>
    </submittedName>
</protein>
<feature type="compositionally biased region" description="Polar residues" evidence="2">
    <location>
        <begin position="324"/>
        <end position="334"/>
    </location>
</feature>
<sequence length="938" mass="105750">MLDENDGSDMELDSDTSLDAYHIYSNVSTKNQRSKTQTSQNSDRDNDKSSDREQLKISQSSPSRRGEASYYGNDRIKHSGYLMNNPPKSYKSPSKSLTTVNVSNGQRPIERRERIKFELKSTGYKNKLQSTNSNMSIKNNSDASRNNKDYVRETKLSPLMNKSLLSSVTSYPSYNVTKKIDPPTSSALKHVKDDSVRKYDDKRATESNFKDRATRNLVTVGKGSDHSFEKIGNKSLSLVEKGSSTMMKGNAGLIVENSMSIEKGINQKVNDFTILKLVVRNPLTAIRGNDQSQKQEADDNSVILEKFPSQVESQTVNDDKPKAQESSSKVVQNEQTEKKRQITELPIANDKIIKNDVTSKNSGDDKNKINEVIVLSDQDHHPKDDIIIEISGDSASSGNEIDESDKSETNNSLEKGKSKSKGKQVATPANQTSSPSKTEVASKVFENICHLDHLADLMTNLTDKISKNSQMVQPISQDTQHSSQETRPINQDTQLAKQLDQPNGQANQEESTQSTIQGSQPDEEITPSELSNEIIEKYRELDNTLSEFDKIAKKAVSAYGELNKLLPEGTMVKIDPPSTYKWDIIASMLGIADINKIKINQVGSDTEDHKKNSMENEQKDVKNDSDESNVVMEISSEAEFDEELDVLSDDPDDKNFKCRSTILRYPNPKRWHNTRSNRPPSANLRQRTRVVSDSFNIPTASITHNSPSKKKQSHPTPKRSLRARKAENEEEDTPTPTPNSDKVYEDGRPRRPGNGFSYFCGDICAKVRNEKLNISGTIAYAAEIWKKMSAEEKQPWLDRGAKSKIEYQEQITKWKEQQTPNNTKKRKGSSKHGSSSKRPQKLATLIFLEQIQLDTTTAAYRKSLQNRVEKLLYSLTFINPKILRPNSEFIISSVIKVAKESNFFKESVKTQYDSIASLVIRYRSGLQDEWKDDNEDYE</sequence>
<dbReference type="Pfam" id="PF00505">
    <property type="entry name" value="HMG_box"/>
    <property type="match status" value="1"/>
</dbReference>
<feature type="region of interest" description="Disordered" evidence="2">
    <location>
        <begin position="311"/>
        <end position="343"/>
    </location>
</feature>
<feature type="region of interest" description="Disordered" evidence="2">
    <location>
        <begin position="390"/>
        <end position="438"/>
    </location>
</feature>
<evidence type="ECO:0000256" key="2">
    <source>
        <dbReference type="SAM" id="MobiDB-lite"/>
    </source>
</evidence>
<gene>
    <name evidence="4" type="ORF">FCALED_LOCUS2451</name>
</gene>
<evidence type="ECO:0000259" key="3">
    <source>
        <dbReference type="PROSITE" id="PS50118"/>
    </source>
</evidence>
<name>A0A9N8Z5X0_9GLOM</name>
<feature type="compositionally biased region" description="Basic and acidic residues" evidence="2">
    <location>
        <begin position="42"/>
        <end position="55"/>
    </location>
</feature>
<feature type="compositionally biased region" description="Polar residues" evidence="2">
    <location>
        <begin position="498"/>
        <end position="520"/>
    </location>
</feature>
<dbReference type="GO" id="GO:0005634">
    <property type="term" value="C:nucleus"/>
    <property type="evidence" value="ECO:0007669"/>
    <property type="project" value="UniProtKB-UniRule"/>
</dbReference>